<evidence type="ECO:0000256" key="1">
    <source>
        <dbReference type="ARBA" id="ARBA00000085"/>
    </source>
</evidence>
<evidence type="ECO:0000313" key="9">
    <source>
        <dbReference type="Proteomes" id="UP000318478"/>
    </source>
</evidence>
<dbReference type="InterPro" id="IPR004358">
    <property type="entry name" value="Sig_transdc_His_kin-like_C"/>
</dbReference>
<dbReference type="Pfam" id="PF00072">
    <property type="entry name" value="Response_reg"/>
    <property type="match status" value="1"/>
</dbReference>
<dbReference type="AlphaFoldDB" id="A0A5C5YSJ5"/>
<dbReference type="SUPFAM" id="SSF47384">
    <property type="entry name" value="Homodimeric domain of signal transducing histidine kinase"/>
    <property type="match status" value="1"/>
</dbReference>
<dbReference type="PROSITE" id="PS50110">
    <property type="entry name" value="RESPONSE_REGULATORY"/>
    <property type="match status" value="1"/>
</dbReference>
<keyword evidence="5" id="KW-0597">Phosphoprotein</keyword>
<proteinExistence type="predicted"/>
<evidence type="ECO:0000259" key="6">
    <source>
        <dbReference type="PROSITE" id="PS50109"/>
    </source>
</evidence>
<dbReference type="SMART" id="SM00448">
    <property type="entry name" value="REC"/>
    <property type="match status" value="1"/>
</dbReference>
<feature type="domain" description="Histidine kinase" evidence="6">
    <location>
        <begin position="142"/>
        <end position="355"/>
    </location>
</feature>
<dbReference type="PROSITE" id="PS50109">
    <property type="entry name" value="HIS_KIN"/>
    <property type="match status" value="1"/>
</dbReference>
<name>A0A5C5YSJ5_9BACT</name>
<evidence type="ECO:0000256" key="5">
    <source>
        <dbReference type="PROSITE-ProRule" id="PRU00169"/>
    </source>
</evidence>
<dbReference type="EC" id="2.7.13.3" evidence="2"/>
<dbReference type="InterPro" id="IPR001789">
    <property type="entry name" value="Sig_transdc_resp-reg_receiver"/>
</dbReference>
<dbReference type="GO" id="GO:0000155">
    <property type="term" value="F:phosphorelay sensor kinase activity"/>
    <property type="evidence" value="ECO:0007669"/>
    <property type="project" value="InterPro"/>
</dbReference>
<evidence type="ECO:0000256" key="2">
    <source>
        <dbReference type="ARBA" id="ARBA00012438"/>
    </source>
</evidence>
<dbReference type="SMART" id="SM00387">
    <property type="entry name" value="HATPase_c"/>
    <property type="match status" value="1"/>
</dbReference>
<dbReference type="OrthoDB" id="9808408at2"/>
<protein>
    <recommendedName>
        <fullName evidence="2">histidine kinase</fullName>
        <ecNumber evidence="2">2.7.13.3</ecNumber>
    </recommendedName>
</protein>
<evidence type="ECO:0000256" key="4">
    <source>
        <dbReference type="ARBA" id="ARBA00022777"/>
    </source>
</evidence>
<keyword evidence="3 8" id="KW-0808">Transferase</keyword>
<feature type="modified residue" description="4-aspartylphosphate" evidence="5">
    <location>
        <position position="56"/>
    </location>
</feature>
<dbReference type="InterPro" id="IPR005467">
    <property type="entry name" value="His_kinase_dom"/>
</dbReference>
<dbReference type="PRINTS" id="PR00344">
    <property type="entry name" value="BCTRLSENSOR"/>
</dbReference>
<accession>A0A5C5YSJ5</accession>
<comment type="caution">
    <text evidence="8">The sequence shown here is derived from an EMBL/GenBank/DDBJ whole genome shotgun (WGS) entry which is preliminary data.</text>
</comment>
<dbReference type="InterPro" id="IPR036890">
    <property type="entry name" value="HATPase_C_sf"/>
</dbReference>
<dbReference type="SUPFAM" id="SSF52172">
    <property type="entry name" value="CheY-like"/>
    <property type="match status" value="1"/>
</dbReference>
<evidence type="ECO:0000256" key="3">
    <source>
        <dbReference type="ARBA" id="ARBA00022679"/>
    </source>
</evidence>
<dbReference type="GO" id="GO:0030295">
    <property type="term" value="F:protein kinase activator activity"/>
    <property type="evidence" value="ECO:0007669"/>
    <property type="project" value="TreeGrafter"/>
</dbReference>
<dbReference type="GO" id="GO:0007234">
    <property type="term" value="P:osmosensory signaling via phosphorelay pathway"/>
    <property type="evidence" value="ECO:0007669"/>
    <property type="project" value="TreeGrafter"/>
</dbReference>
<keyword evidence="4" id="KW-0418">Kinase</keyword>
<evidence type="ECO:0000313" key="8">
    <source>
        <dbReference type="EMBL" id="TWT77888.1"/>
    </source>
</evidence>
<dbReference type="Proteomes" id="UP000318478">
    <property type="component" value="Unassembled WGS sequence"/>
</dbReference>
<dbReference type="EMBL" id="SJPO01000003">
    <property type="protein sequence ID" value="TWT77888.1"/>
    <property type="molecule type" value="Genomic_DNA"/>
</dbReference>
<keyword evidence="9" id="KW-1185">Reference proteome</keyword>
<sequence length="366" mass="39937">MTQGERNCIVVIDDDSVDREQIVRLVGQRYAVVQAGTAAEGIDICREKLPLCVLLDYRLPDLNGLDALNILAALGPPVVIMTGQGDEELAAESIKQGAYDYLVKQRLNADRLHSVIDHAVEKSRLIRRLEDARGDLNGVFGVASSRLREPLAEIEGQLHRLLEDADEPLPAAHRAVVSRLTAAAGDLRLLVDQLLDFNRVGRDDEPIGDADLDHVMTEVGERLRGEFQSAGATPAVGRLPIIRGSESDYAFLLENLLTNAIRYRAEHPLQVSVNAEFCQREWVIRVEDNGLGVPPDDAELVFAPHVRLSPRADIPGHGLGLATCRKIVRRHGGKIWVEPSSAGGAAFCFTAAPTQAQLNNWLLGAS</sequence>
<dbReference type="Gene3D" id="3.30.565.10">
    <property type="entry name" value="Histidine kinase-like ATPase, C-terminal domain"/>
    <property type="match status" value="1"/>
</dbReference>
<dbReference type="PANTHER" id="PTHR42878:SF15">
    <property type="entry name" value="BACTERIOPHYTOCHROME"/>
    <property type="match status" value="1"/>
</dbReference>
<reference evidence="8 9" key="1">
    <citation type="submission" date="2019-02" db="EMBL/GenBank/DDBJ databases">
        <title>Deep-cultivation of Planctomycetes and their phenomic and genomic characterization uncovers novel biology.</title>
        <authorList>
            <person name="Wiegand S."/>
            <person name="Jogler M."/>
            <person name="Boedeker C."/>
            <person name="Pinto D."/>
            <person name="Vollmers J."/>
            <person name="Rivas-Marin E."/>
            <person name="Kohn T."/>
            <person name="Peeters S.H."/>
            <person name="Heuer A."/>
            <person name="Rast P."/>
            <person name="Oberbeckmann S."/>
            <person name="Bunk B."/>
            <person name="Jeske O."/>
            <person name="Meyerdierks A."/>
            <person name="Storesund J.E."/>
            <person name="Kallscheuer N."/>
            <person name="Luecker S."/>
            <person name="Lage O.M."/>
            <person name="Pohl T."/>
            <person name="Merkel B.J."/>
            <person name="Hornburger P."/>
            <person name="Mueller R.-W."/>
            <person name="Bruemmer F."/>
            <person name="Labrenz M."/>
            <person name="Spormann A.M."/>
            <person name="Op Den Camp H."/>
            <person name="Overmann J."/>
            <person name="Amann R."/>
            <person name="Jetten M.S.M."/>
            <person name="Mascher T."/>
            <person name="Medema M.H."/>
            <person name="Devos D.P."/>
            <person name="Kaster A.-K."/>
            <person name="Ovreas L."/>
            <person name="Rohde M."/>
            <person name="Galperin M.Y."/>
            <person name="Jogler C."/>
        </authorList>
    </citation>
    <scope>NUCLEOTIDE SEQUENCE [LARGE SCALE GENOMIC DNA]</scope>
    <source>
        <strain evidence="8 9">Pla123a</strain>
    </source>
</reference>
<dbReference type="Gene3D" id="1.10.287.130">
    <property type="match status" value="1"/>
</dbReference>
<dbReference type="PANTHER" id="PTHR42878">
    <property type="entry name" value="TWO-COMPONENT HISTIDINE KINASE"/>
    <property type="match status" value="1"/>
</dbReference>
<organism evidence="8 9">
    <name type="scientific">Posidoniimonas polymericola</name>
    <dbReference type="NCBI Taxonomy" id="2528002"/>
    <lineage>
        <taxon>Bacteria</taxon>
        <taxon>Pseudomonadati</taxon>
        <taxon>Planctomycetota</taxon>
        <taxon>Planctomycetia</taxon>
        <taxon>Pirellulales</taxon>
        <taxon>Lacipirellulaceae</taxon>
        <taxon>Posidoniimonas</taxon>
    </lineage>
</organism>
<dbReference type="Gene3D" id="3.40.50.2300">
    <property type="match status" value="1"/>
</dbReference>
<evidence type="ECO:0000259" key="7">
    <source>
        <dbReference type="PROSITE" id="PS50110"/>
    </source>
</evidence>
<dbReference type="GO" id="GO:0000156">
    <property type="term" value="F:phosphorelay response regulator activity"/>
    <property type="evidence" value="ECO:0007669"/>
    <property type="project" value="TreeGrafter"/>
</dbReference>
<dbReference type="InterPro" id="IPR050351">
    <property type="entry name" value="BphY/WalK/GraS-like"/>
</dbReference>
<dbReference type="InterPro" id="IPR003594">
    <property type="entry name" value="HATPase_dom"/>
</dbReference>
<dbReference type="Pfam" id="PF02518">
    <property type="entry name" value="HATPase_c"/>
    <property type="match status" value="1"/>
</dbReference>
<comment type="catalytic activity">
    <reaction evidence="1">
        <text>ATP + protein L-histidine = ADP + protein N-phospho-L-histidine.</text>
        <dbReference type="EC" id="2.7.13.3"/>
    </reaction>
</comment>
<feature type="domain" description="Response regulatory" evidence="7">
    <location>
        <begin position="8"/>
        <end position="119"/>
    </location>
</feature>
<gene>
    <name evidence="8" type="primary">cph1_3</name>
    <name evidence="8" type="ORF">Pla123a_16860</name>
</gene>
<dbReference type="SUPFAM" id="SSF55874">
    <property type="entry name" value="ATPase domain of HSP90 chaperone/DNA topoisomerase II/histidine kinase"/>
    <property type="match status" value="1"/>
</dbReference>
<dbReference type="InterPro" id="IPR011006">
    <property type="entry name" value="CheY-like_superfamily"/>
</dbReference>
<dbReference type="RefSeq" id="WP_146585790.1">
    <property type="nucleotide sequence ID" value="NZ_SJPO01000003.1"/>
</dbReference>
<dbReference type="InterPro" id="IPR036097">
    <property type="entry name" value="HisK_dim/P_sf"/>
</dbReference>